<dbReference type="Proteomes" id="UP000678679">
    <property type="component" value="Chromosome 2"/>
</dbReference>
<sequence length="315" mass="36742">MKLKQYLGILTGALYGLLLRLFFDPSEDIEIFKYYSINSISFFWIVPIIISVIPLLIGRKEVLLSKWKTIVYPVLSQILFFIITLSQGIEDWLCILILAFPFILVAGLVGLLITPLLKKKYHNKLYSIIFLPLIFSPIESIIPNNTKTYDVESSIIIEKTKSEVWANLIEVPEILEDEYQKGFFNYIGVPRPIKSEIKTVNGKEYRIGYFSDDLELYESISNINYLENVSFDIHINDSKLRNTPTDHHILKSDYFTFQNIKYELIHLSENKTKLILSCKYSINSKMNIYANFWAEQIIGDFEERLLSSLKYKLED</sequence>
<organism evidence="2 3">
    <name type="scientific">Flammeovirga yaeyamensis</name>
    <dbReference type="NCBI Taxonomy" id="367791"/>
    <lineage>
        <taxon>Bacteria</taxon>
        <taxon>Pseudomonadati</taxon>
        <taxon>Bacteroidota</taxon>
        <taxon>Cytophagia</taxon>
        <taxon>Cytophagales</taxon>
        <taxon>Flammeovirgaceae</taxon>
        <taxon>Flammeovirga</taxon>
    </lineage>
</organism>
<gene>
    <name evidence="2" type="ORF">KMW28_26415</name>
</gene>
<keyword evidence="1" id="KW-0812">Transmembrane</keyword>
<feature type="transmembrane region" description="Helical" evidence="1">
    <location>
        <begin position="7"/>
        <end position="23"/>
    </location>
</feature>
<dbReference type="AlphaFoldDB" id="A0AAX1NDZ0"/>
<accession>A0AAX1NDZ0</accession>
<protein>
    <submittedName>
        <fullName evidence="2">Uncharacterized protein</fullName>
    </submittedName>
</protein>
<evidence type="ECO:0000313" key="3">
    <source>
        <dbReference type="Proteomes" id="UP000678679"/>
    </source>
</evidence>
<keyword evidence="1" id="KW-1133">Transmembrane helix</keyword>
<reference evidence="2 3" key="1">
    <citation type="submission" date="2021-05" db="EMBL/GenBank/DDBJ databases">
        <title>Comparative genomic studies on the polysaccharide-degrading batcterial strains of the Flammeovirga genus.</title>
        <authorList>
            <person name="Zewei F."/>
            <person name="Zheng Z."/>
            <person name="Yu L."/>
            <person name="Ruyue G."/>
            <person name="Yanhong M."/>
            <person name="Yuanyuan C."/>
            <person name="Jingyan G."/>
            <person name="Wenjun H."/>
        </authorList>
    </citation>
    <scope>NUCLEOTIDE SEQUENCE [LARGE SCALE GENOMIC DNA]</scope>
    <source>
        <strain evidence="2 3">NBRC:100898</strain>
    </source>
</reference>
<dbReference type="EMBL" id="CP076133">
    <property type="protein sequence ID" value="QWG04432.1"/>
    <property type="molecule type" value="Genomic_DNA"/>
</dbReference>
<name>A0AAX1NDZ0_9BACT</name>
<keyword evidence="1" id="KW-0472">Membrane</keyword>
<dbReference type="KEGG" id="fya:KMW28_26415"/>
<keyword evidence="3" id="KW-1185">Reference proteome</keyword>
<proteinExistence type="predicted"/>
<feature type="transmembrane region" description="Helical" evidence="1">
    <location>
        <begin position="95"/>
        <end position="113"/>
    </location>
</feature>
<evidence type="ECO:0000256" key="1">
    <source>
        <dbReference type="SAM" id="Phobius"/>
    </source>
</evidence>
<feature type="transmembrane region" description="Helical" evidence="1">
    <location>
        <begin position="69"/>
        <end position="89"/>
    </location>
</feature>
<feature type="transmembrane region" description="Helical" evidence="1">
    <location>
        <begin position="35"/>
        <end position="57"/>
    </location>
</feature>
<dbReference type="RefSeq" id="WP_169663894.1">
    <property type="nucleotide sequence ID" value="NZ_CP076133.1"/>
</dbReference>
<evidence type="ECO:0000313" key="2">
    <source>
        <dbReference type="EMBL" id="QWG04432.1"/>
    </source>
</evidence>